<keyword evidence="2" id="KW-0812">Transmembrane</keyword>
<dbReference type="EMBL" id="BPLQ01002182">
    <property type="protein sequence ID" value="GIX89455.1"/>
    <property type="molecule type" value="Genomic_DNA"/>
</dbReference>
<keyword evidence="2" id="KW-1133">Transmembrane helix</keyword>
<proteinExistence type="predicted"/>
<reference evidence="3 4" key="1">
    <citation type="submission" date="2021-06" db="EMBL/GenBank/DDBJ databases">
        <title>Caerostris darwini draft genome.</title>
        <authorList>
            <person name="Kono N."/>
            <person name="Arakawa K."/>
        </authorList>
    </citation>
    <scope>NUCLEOTIDE SEQUENCE [LARGE SCALE GENOMIC DNA]</scope>
</reference>
<feature type="compositionally biased region" description="Polar residues" evidence="1">
    <location>
        <begin position="52"/>
        <end position="61"/>
    </location>
</feature>
<protein>
    <submittedName>
        <fullName evidence="3">Uncharacterized protein</fullName>
    </submittedName>
</protein>
<feature type="compositionally biased region" description="Basic residues" evidence="1">
    <location>
        <begin position="210"/>
        <end position="222"/>
    </location>
</feature>
<organism evidence="3 4">
    <name type="scientific">Caerostris darwini</name>
    <dbReference type="NCBI Taxonomy" id="1538125"/>
    <lineage>
        <taxon>Eukaryota</taxon>
        <taxon>Metazoa</taxon>
        <taxon>Ecdysozoa</taxon>
        <taxon>Arthropoda</taxon>
        <taxon>Chelicerata</taxon>
        <taxon>Arachnida</taxon>
        <taxon>Araneae</taxon>
        <taxon>Araneomorphae</taxon>
        <taxon>Entelegynae</taxon>
        <taxon>Araneoidea</taxon>
        <taxon>Araneidae</taxon>
        <taxon>Caerostris</taxon>
    </lineage>
</organism>
<evidence type="ECO:0000256" key="2">
    <source>
        <dbReference type="SAM" id="Phobius"/>
    </source>
</evidence>
<gene>
    <name evidence="3" type="ORF">CDAR_176211</name>
</gene>
<keyword evidence="2" id="KW-0472">Membrane</keyword>
<feature type="transmembrane region" description="Helical" evidence="2">
    <location>
        <begin position="294"/>
        <end position="320"/>
    </location>
</feature>
<feature type="region of interest" description="Disordered" evidence="1">
    <location>
        <begin position="157"/>
        <end position="264"/>
    </location>
</feature>
<feature type="compositionally biased region" description="Basic and acidic residues" evidence="1">
    <location>
        <begin position="161"/>
        <end position="177"/>
    </location>
</feature>
<evidence type="ECO:0000256" key="1">
    <source>
        <dbReference type="SAM" id="MobiDB-lite"/>
    </source>
</evidence>
<accession>A0AAV4NX35</accession>
<dbReference type="Proteomes" id="UP001054837">
    <property type="component" value="Unassembled WGS sequence"/>
</dbReference>
<name>A0AAV4NX35_9ARAC</name>
<evidence type="ECO:0000313" key="3">
    <source>
        <dbReference type="EMBL" id="GIX89455.1"/>
    </source>
</evidence>
<feature type="region of interest" description="Disordered" evidence="1">
    <location>
        <begin position="115"/>
        <end position="141"/>
    </location>
</feature>
<evidence type="ECO:0000313" key="4">
    <source>
        <dbReference type="Proteomes" id="UP001054837"/>
    </source>
</evidence>
<feature type="region of interest" description="Disordered" evidence="1">
    <location>
        <begin position="52"/>
        <end position="73"/>
    </location>
</feature>
<sequence>MAAISKTNVAIIKEAREFRSTFLPYRCIDALLVFILQFLAFRREEKNGITASKKSARSNFLQRKGGSSPDPHDKTFYWNVFPNPVGGMNIKRKTRRVHRCCPRFHFPMPRFSERRKLRDNGVGEKRPEKLSPGSGRKGAPLLTRTSMLSSFSFCNSSFSGQEKKNRDNGVEEKRPEKLSPGLGKRGPSPDPHDKTFYWNVSPNPVGGMNIKRKTRRVHRCSPRSHFAIPRFPGREKKTRDNGVEEKRPEKLSPGLGKGGPSPDPHDKTFYWNVFPDPVGGMNIKRKTRRVGQMIWENWITAPVFSTLYLFFPFLFIYAYLVLFL</sequence>
<keyword evidence="4" id="KW-1185">Reference proteome</keyword>
<feature type="compositionally biased region" description="Basic and acidic residues" evidence="1">
    <location>
        <begin position="232"/>
        <end position="250"/>
    </location>
</feature>
<comment type="caution">
    <text evidence="3">The sequence shown here is derived from an EMBL/GenBank/DDBJ whole genome shotgun (WGS) entry which is preliminary data.</text>
</comment>
<feature type="compositionally biased region" description="Basic and acidic residues" evidence="1">
    <location>
        <begin position="115"/>
        <end position="129"/>
    </location>
</feature>
<dbReference type="AlphaFoldDB" id="A0AAV4NX35"/>